<dbReference type="OrthoDB" id="10270864at2759"/>
<gene>
    <name evidence="1" type="ORF">AK812_SmicGene25362</name>
</gene>
<evidence type="ECO:0000313" key="1">
    <source>
        <dbReference type="EMBL" id="OLP92783.1"/>
    </source>
</evidence>
<accession>A0A1Q9DC12</accession>
<evidence type="ECO:0000313" key="2">
    <source>
        <dbReference type="Proteomes" id="UP000186817"/>
    </source>
</evidence>
<dbReference type="Proteomes" id="UP000186817">
    <property type="component" value="Unassembled WGS sequence"/>
</dbReference>
<keyword evidence="2" id="KW-1185">Reference proteome</keyword>
<reference evidence="1 2" key="1">
    <citation type="submission" date="2016-02" db="EMBL/GenBank/DDBJ databases">
        <title>Genome analysis of coral dinoflagellate symbionts highlights evolutionary adaptations to a symbiotic lifestyle.</title>
        <authorList>
            <person name="Aranda M."/>
            <person name="Li Y."/>
            <person name="Liew Y.J."/>
            <person name="Baumgarten S."/>
            <person name="Simakov O."/>
            <person name="Wilson M."/>
            <person name="Piel J."/>
            <person name="Ashoor H."/>
            <person name="Bougouffa S."/>
            <person name="Bajic V.B."/>
            <person name="Ryu T."/>
            <person name="Ravasi T."/>
            <person name="Bayer T."/>
            <person name="Micklem G."/>
            <person name="Kim H."/>
            <person name="Bhak J."/>
            <person name="Lajeunesse T.C."/>
            <person name="Voolstra C.R."/>
        </authorList>
    </citation>
    <scope>NUCLEOTIDE SEQUENCE [LARGE SCALE GENOMIC DNA]</scope>
    <source>
        <strain evidence="1 2">CCMP2467</strain>
    </source>
</reference>
<name>A0A1Q9DC12_SYMMI</name>
<sequence>MHMQLAASEEAAILQALWRLLPLGTYLQPAVSLATRNELMYLAQTSLTTDAFEQMLQLLDKLEVEATGSTIIGYPGPSYVNACESTPAEKTADRHLREGSRSLWVAVRETVRELEYQPDARPFAQGRYAKFGLYSKGGLVGMAKQTSQHVSTCRLLNAATLSVRPEHRWTSITIGMDNETLPHVDQGNATFLSLLLGLTHHVHGELWLESVDGSQYMALGESRKSLHTPFLRPTNVMAWHNRWQSRHLRPENQNLEESYHRQRNRPLRRLISCLRRFLRPQLRLCHVGTGDAAEVAMQQE</sequence>
<protein>
    <submittedName>
        <fullName evidence="1">Uncharacterized protein</fullName>
    </submittedName>
</protein>
<dbReference type="EMBL" id="LSRX01000607">
    <property type="protein sequence ID" value="OLP92783.1"/>
    <property type="molecule type" value="Genomic_DNA"/>
</dbReference>
<comment type="caution">
    <text evidence="1">The sequence shown here is derived from an EMBL/GenBank/DDBJ whole genome shotgun (WGS) entry which is preliminary data.</text>
</comment>
<organism evidence="1 2">
    <name type="scientific">Symbiodinium microadriaticum</name>
    <name type="common">Dinoflagellate</name>
    <name type="synonym">Zooxanthella microadriatica</name>
    <dbReference type="NCBI Taxonomy" id="2951"/>
    <lineage>
        <taxon>Eukaryota</taxon>
        <taxon>Sar</taxon>
        <taxon>Alveolata</taxon>
        <taxon>Dinophyceae</taxon>
        <taxon>Suessiales</taxon>
        <taxon>Symbiodiniaceae</taxon>
        <taxon>Symbiodinium</taxon>
    </lineage>
</organism>
<proteinExistence type="predicted"/>
<dbReference type="AlphaFoldDB" id="A0A1Q9DC12"/>